<dbReference type="InterPro" id="IPR007627">
    <property type="entry name" value="RNA_pol_sigma70_r2"/>
</dbReference>
<accession>A0A3M8LPL7</accession>
<dbReference type="Gene3D" id="1.10.10.10">
    <property type="entry name" value="Winged helix-like DNA-binding domain superfamily/Winged helix DNA-binding domain"/>
    <property type="match status" value="2"/>
</dbReference>
<dbReference type="Pfam" id="PF00140">
    <property type="entry name" value="Sigma70_r1_2"/>
    <property type="match status" value="1"/>
</dbReference>
<dbReference type="Pfam" id="PF04545">
    <property type="entry name" value="Sigma70_r4"/>
    <property type="match status" value="1"/>
</dbReference>
<dbReference type="InterPro" id="IPR036388">
    <property type="entry name" value="WH-like_DNA-bd_sf"/>
</dbReference>
<keyword evidence="2" id="KW-0731">Sigma factor</keyword>
<sequence>MSRARVTDDAVKDYLQKIGMIPLLTAEEETELARRIEVGVFAQEKLESADLPEELAGELRFLVREGEAANRRFVRSNLRLVVNIAKRYLRHGVPFMDLIQEGNIGLDRAVKKFDYRQGYKFSTYATWWIRQSISRGIADSARLIRVPVHTGERISVLRKAVREFEVDTGRQPTVDELSELTGFTLKDVQKLLNADREPVSIHTLIGDDAGSELGDLIEDDDSAPVVDIVTARISHDLLYRKIDDLPAREAEILRMRFGLGLAEPMTFDQVGAAFGVSRERVRQIEKRALRMLRCPELSSAVSM</sequence>
<organism evidence="6 7">
    <name type="scientific">Cryobacterium tepidiphilum</name>
    <dbReference type="NCBI Taxonomy" id="2486026"/>
    <lineage>
        <taxon>Bacteria</taxon>
        <taxon>Bacillati</taxon>
        <taxon>Actinomycetota</taxon>
        <taxon>Actinomycetes</taxon>
        <taxon>Micrococcales</taxon>
        <taxon>Microbacteriaceae</taxon>
        <taxon>Cryobacterium</taxon>
    </lineage>
</organism>
<name>A0A3M8LPL7_9MICO</name>
<dbReference type="SUPFAM" id="SSF88946">
    <property type="entry name" value="Sigma2 domain of RNA polymerase sigma factors"/>
    <property type="match status" value="1"/>
</dbReference>
<dbReference type="Gene3D" id="1.10.601.10">
    <property type="entry name" value="RNA Polymerase Primary Sigma Factor"/>
    <property type="match status" value="2"/>
</dbReference>
<dbReference type="InterPro" id="IPR013325">
    <property type="entry name" value="RNA_pol_sigma_r2"/>
</dbReference>
<proteinExistence type="predicted"/>
<keyword evidence="1" id="KW-0805">Transcription regulation</keyword>
<dbReference type="InterPro" id="IPR007630">
    <property type="entry name" value="RNA_pol_sigma70_r4"/>
</dbReference>
<dbReference type="InterPro" id="IPR000943">
    <property type="entry name" value="RNA_pol_sigma70"/>
</dbReference>
<dbReference type="GO" id="GO:0016987">
    <property type="term" value="F:sigma factor activity"/>
    <property type="evidence" value="ECO:0007669"/>
    <property type="project" value="UniProtKB-KW"/>
</dbReference>
<evidence type="ECO:0000256" key="3">
    <source>
        <dbReference type="ARBA" id="ARBA00023125"/>
    </source>
</evidence>
<feature type="domain" description="RNA polymerase sigma-70" evidence="5">
    <location>
        <begin position="266"/>
        <end position="292"/>
    </location>
</feature>
<evidence type="ECO:0000256" key="4">
    <source>
        <dbReference type="ARBA" id="ARBA00023163"/>
    </source>
</evidence>
<dbReference type="NCBIfam" id="TIGR02937">
    <property type="entry name" value="sigma70-ECF"/>
    <property type="match status" value="1"/>
</dbReference>
<dbReference type="GO" id="GO:0003677">
    <property type="term" value="F:DNA binding"/>
    <property type="evidence" value="ECO:0007669"/>
    <property type="project" value="UniProtKB-KW"/>
</dbReference>
<dbReference type="CDD" id="cd06171">
    <property type="entry name" value="Sigma70_r4"/>
    <property type="match status" value="1"/>
</dbReference>
<dbReference type="Pfam" id="PF04539">
    <property type="entry name" value="Sigma70_r3"/>
    <property type="match status" value="1"/>
</dbReference>
<gene>
    <name evidence="6" type="ORF">EEJ31_01205</name>
</gene>
<evidence type="ECO:0000313" key="6">
    <source>
        <dbReference type="EMBL" id="RNE67476.1"/>
    </source>
</evidence>
<dbReference type="PRINTS" id="PR00046">
    <property type="entry name" value="SIGMA70FCT"/>
</dbReference>
<dbReference type="GO" id="GO:0006352">
    <property type="term" value="P:DNA-templated transcription initiation"/>
    <property type="evidence" value="ECO:0007669"/>
    <property type="project" value="InterPro"/>
</dbReference>
<dbReference type="OrthoDB" id="9809557at2"/>
<dbReference type="Proteomes" id="UP000279859">
    <property type="component" value="Unassembled WGS sequence"/>
</dbReference>
<dbReference type="EMBL" id="RDSR01000001">
    <property type="protein sequence ID" value="RNE67476.1"/>
    <property type="molecule type" value="Genomic_DNA"/>
</dbReference>
<evidence type="ECO:0000313" key="7">
    <source>
        <dbReference type="Proteomes" id="UP000279859"/>
    </source>
</evidence>
<dbReference type="PANTHER" id="PTHR30603">
    <property type="entry name" value="RNA POLYMERASE SIGMA FACTOR RPO"/>
    <property type="match status" value="1"/>
</dbReference>
<comment type="caution">
    <text evidence="6">The sequence shown here is derived from an EMBL/GenBank/DDBJ whole genome shotgun (WGS) entry which is preliminary data.</text>
</comment>
<reference evidence="6 7" key="1">
    <citation type="submission" date="2018-11" db="EMBL/GenBank/DDBJ databases">
        <title>Cryobacterium sp. nov., isolated from rhizosphere soil of lettuce.</title>
        <authorList>
            <person name="Wang Y."/>
        </authorList>
    </citation>
    <scope>NUCLEOTIDE SEQUENCE [LARGE SCALE GENOMIC DNA]</scope>
    <source>
        <strain evidence="6 7">NEAU-85</strain>
    </source>
</reference>
<keyword evidence="4" id="KW-0804">Transcription</keyword>
<dbReference type="PANTHER" id="PTHR30603:SF47">
    <property type="entry name" value="RNA POLYMERASE SIGMA FACTOR SIGD, CHLOROPLASTIC"/>
    <property type="match status" value="1"/>
</dbReference>
<dbReference type="InterPro" id="IPR013324">
    <property type="entry name" value="RNA_pol_sigma_r3/r4-like"/>
</dbReference>
<dbReference type="InterPro" id="IPR009042">
    <property type="entry name" value="RNA_pol_sigma70_r1_2"/>
</dbReference>
<dbReference type="Pfam" id="PF04542">
    <property type="entry name" value="Sigma70_r2"/>
    <property type="match status" value="1"/>
</dbReference>
<keyword evidence="7" id="KW-1185">Reference proteome</keyword>
<evidence type="ECO:0000259" key="5">
    <source>
        <dbReference type="PROSITE" id="PS00716"/>
    </source>
</evidence>
<dbReference type="InterPro" id="IPR014284">
    <property type="entry name" value="RNA_pol_sigma-70_dom"/>
</dbReference>
<keyword evidence="3" id="KW-0238">DNA-binding</keyword>
<dbReference type="InterPro" id="IPR050239">
    <property type="entry name" value="Sigma-70_RNA_pol_init_factors"/>
</dbReference>
<dbReference type="SUPFAM" id="SSF88659">
    <property type="entry name" value="Sigma3 and sigma4 domains of RNA polymerase sigma factors"/>
    <property type="match status" value="2"/>
</dbReference>
<dbReference type="AlphaFoldDB" id="A0A3M8LPL7"/>
<protein>
    <submittedName>
        <fullName evidence="6">Sigma-70 family RNA polymerase sigma factor</fullName>
    </submittedName>
</protein>
<dbReference type="InterPro" id="IPR007624">
    <property type="entry name" value="RNA_pol_sigma70_r3"/>
</dbReference>
<evidence type="ECO:0000256" key="2">
    <source>
        <dbReference type="ARBA" id="ARBA00023082"/>
    </source>
</evidence>
<evidence type="ECO:0000256" key="1">
    <source>
        <dbReference type="ARBA" id="ARBA00023015"/>
    </source>
</evidence>
<dbReference type="PROSITE" id="PS00716">
    <property type="entry name" value="SIGMA70_2"/>
    <property type="match status" value="1"/>
</dbReference>